<name>A0A1A9BCV1_9ACTN</name>
<dbReference type="STRING" id="946078.GA0070622_4034"/>
<evidence type="ECO:0000313" key="2">
    <source>
        <dbReference type="Proteomes" id="UP000199558"/>
    </source>
</evidence>
<evidence type="ECO:0000313" key="1">
    <source>
        <dbReference type="EMBL" id="SBT66983.1"/>
    </source>
</evidence>
<protein>
    <submittedName>
        <fullName evidence="1">Uncharacterized protein</fullName>
    </submittedName>
</protein>
<sequence>MWALANTAGTTVVALLATDAWSTAKSAVDTVWRRFHPERAEVVEAELVDTRADLVAASEEDRSALEAELAQQWQHRLRRLLTHDPEAAVALRHLLDDDLVPALRATGRTWRGDVTQRATASDHSRIYQVGQGDLHVRGDG</sequence>
<organism evidence="1 2">
    <name type="scientific">Micromonospora sediminicola</name>
    <dbReference type="NCBI Taxonomy" id="946078"/>
    <lineage>
        <taxon>Bacteria</taxon>
        <taxon>Bacillati</taxon>
        <taxon>Actinomycetota</taxon>
        <taxon>Actinomycetes</taxon>
        <taxon>Micromonosporales</taxon>
        <taxon>Micromonosporaceae</taxon>
        <taxon>Micromonospora</taxon>
    </lineage>
</organism>
<accession>A0A1A9BCV1</accession>
<dbReference type="AlphaFoldDB" id="A0A1A9BCV1"/>
<proteinExistence type="predicted"/>
<reference evidence="2" key="1">
    <citation type="submission" date="2016-06" db="EMBL/GenBank/DDBJ databases">
        <authorList>
            <person name="Varghese N."/>
            <person name="Submissions Spin"/>
        </authorList>
    </citation>
    <scope>NUCLEOTIDE SEQUENCE [LARGE SCALE GENOMIC DNA]</scope>
    <source>
        <strain evidence="2">DSM 45794</strain>
    </source>
</reference>
<gene>
    <name evidence="1" type="ORF">GA0070622_4034</name>
</gene>
<dbReference type="Proteomes" id="UP000199558">
    <property type="component" value="Unassembled WGS sequence"/>
</dbReference>
<dbReference type="EMBL" id="FLRH01000003">
    <property type="protein sequence ID" value="SBT66983.1"/>
    <property type="molecule type" value="Genomic_DNA"/>
</dbReference>
<keyword evidence="2" id="KW-1185">Reference proteome</keyword>